<feature type="non-terminal residue" evidence="2">
    <location>
        <position position="1"/>
    </location>
</feature>
<dbReference type="SUPFAM" id="SSF52922">
    <property type="entry name" value="TK C-terminal domain-like"/>
    <property type="match status" value="1"/>
</dbReference>
<dbReference type="AlphaFoldDB" id="A0A0F9C680"/>
<dbReference type="PANTHER" id="PTHR43825">
    <property type="entry name" value="PYRUVATE DEHYDROGENASE E1 COMPONENT"/>
    <property type="match status" value="1"/>
</dbReference>
<dbReference type="Pfam" id="PF02780">
    <property type="entry name" value="Transketolase_C"/>
    <property type="match status" value="1"/>
</dbReference>
<gene>
    <name evidence="2" type="ORF">LCGC14_2362950</name>
</gene>
<organism evidence="2">
    <name type="scientific">marine sediment metagenome</name>
    <dbReference type="NCBI Taxonomy" id="412755"/>
    <lineage>
        <taxon>unclassified sequences</taxon>
        <taxon>metagenomes</taxon>
        <taxon>ecological metagenomes</taxon>
    </lineage>
</organism>
<dbReference type="InterPro" id="IPR033248">
    <property type="entry name" value="Transketolase_C"/>
</dbReference>
<dbReference type="InterPro" id="IPR051157">
    <property type="entry name" value="PDH/Transketolase"/>
</dbReference>
<dbReference type="Gene3D" id="3.40.50.920">
    <property type="match status" value="1"/>
</dbReference>
<sequence>RFARLSTNLNGNEGAAVMTDQLWADECEAVCKRYETGEISGLDAADLLAADGINCRVLNAASLKPADEEAIVAAAHETGAIVTAEDHQIHGGLGSIVAQTVASHRPVPIAFAGMDDRYGTSGRWGELLEHFHLTPKAIAEMARGVLARKSA</sequence>
<comment type="caution">
    <text evidence="2">The sequence shown here is derived from an EMBL/GenBank/DDBJ whole genome shotgun (WGS) entry which is preliminary data.</text>
</comment>
<protein>
    <recommendedName>
        <fullName evidence="1">Transketolase C-terminal domain-containing protein</fullName>
    </recommendedName>
</protein>
<dbReference type="EMBL" id="LAZR01034660">
    <property type="protein sequence ID" value="KKL44709.1"/>
    <property type="molecule type" value="Genomic_DNA"/>
</dbReference>
<dbReference type="InterPro" id="IPR009014">
    <property type="entry name" value="Transketo_C/PFOR_II"/>
</dbReference>
<feature type="domain" description="Transketolase C-terminal" evidence="1">
    <location>
        <begin position="42"/>
        <end position="138"/>
    </location>
</feature>
<proteinExistence type="predicted"/>
<evidence type="ECO:0000259" key="1">
    <source>
        <dbReference type="Pfam" id="PF02780"/>
    </source>
</evidence>
<accession>A0A0F9C680</accession>
<reference evidence="2" key="1">
    <citation type="journal article" date="2015" name="Nature">
        <title>Complex archaea that bridge the gap between prokaryotes and eukaryotes.</title>
        <authorList>
            <person name="Spang A."/>
            <person name="Saw J.H."/>
            <person name="Jorgensen S.L."/>
            <person name="Zaremba-Niedzwiedzka K."/>
            <person name="Martijn J."/>
            <person name="Lind A.E."/>
            <person name="van Eijk R."/>
            <person name="Schleper C."/>
            <person name="Guy L."/>
            <person name="Ettema T.J."/>
        </authorList>
    </citation>
    <scope>NUCLEOTIDE SEQUENCE</scope>
</reference>
<name>A0A0F9C680_9ZZZZ</name>
<evidence type="ECO:0000313" key="2">
    <source>
        <dbReference type="EMBL" id="KKL44709.1"/>
    </source>
</evidence>
<dbReference type="PANTHER" id="PTHR43825:SF1">
    <property type="entry name" value="TRANSKETOLASE-LIKE PYRIMIDINE-BINDING DOMAIN-CONTAINING PROTEIN"/>
    <property type="match status" value="1"/>
</dbReference>